<gene>
    <name evidence="1" type="ORF">N8T08_007501</name>
</gene>
<evidence type="ECO:0000313" key="1">
    <source>
        <dbReference type="EMBL" id="KAK1142527.1"/>
    </source>
</evidence>
<accession>A0ACC3AX52</accession>
<sequence length="471" mass="52071">MPYTLEQVKTHNKPDDVWIVLHNKVYDITKYLEDHPGGSAILLEVAGTDATDAFEEVGHSDEAREQLEPFYVGDLPAEEQTEVIEVYRPTYQQVSQAAAVNTHRPSFWAKVLRTITKLSLTGLVGTAAVTIYQYDLAPQVLQVLRNTTGNGTSYNGSFWTGAGIATISQLTITCSLGLWLSSKLDVQQEFTHYKPRRATHAATLIPLRRTTQTPASPPILHPKTWRSLPLAHKTEIAPNVYRLVFSLPRPTDTLPLPIGQHIAVQAQIHTQAISRSYTPISSPTDAGQLTLLVKTYPNGKMTSHMASLSPGDCLSFRGPKGAMKYTRNLANTINMIAGGTGITPMYQVLRAACTDPLDGTKINLLYANNTERDILLQEELDNLAREYPDQLNIKYVLSQPDEDGKSKWTGYRGFVNEDMMKREFSGPAKGNKVFLCGPPGMIEAMKKVLRGMGWTVPGGLVARGEDQVFVF</sequence>
<organism evidence="1 2">
    <name type="scientific">Aspergillus melleus</name>
    <dbReference type="NCBI Taxonomy" id="138277"/>
    <lineage>
        <taxon>Eukaryota</taxon>
        <taxon>Fungi</taxon>
        <taxon>Dikarya</taxon>
        <taxon>Ascomycota</taxon>
        <taxon>Pezizomycotina</taxon>
        <taxon>Eurotiomycetes</taxon>
        <taxon>Eurotiomycetidae</taxon>
        <taxon>Eurotiales</taxon>
        <taxon>Aspergillaceae</taxon>
        <taxon>Aspergillus</taxon>
        <taxon>Aspergillus subgen. Circumdati</taxon>
    </lineage>
</organism>
<dbReference type="Proteomes" id="UP001177260">
    <property type="component" value="Unassembled WGS sequence"/>
</dbReference>
<proteinExistence type="predicted"/>
<keyword evidence="2" id="KW-1185">Reference proteome</keyword>
<comment type="caution">
    <text evidence="1">The sequence shown here is derived from an EMBL/GenBank/DDBJ whole genome shotgun (WGS) entry which is preliminary data.</text>
</comment>
<dbReference type="EMBL" id="JAOPJF010000049">
    <property type="protein sequence ID" value="KAK1142527.1"/>
    <property type="molecule type" value="Genomic_DNA"/>
</dbReference>
<name>A0ACC3AX52_9EURO</name>
<evidence type="ECO:0000313" key="2">
    <source>
        <dbReference type="Proteomes" id="UP001177260"/>
    </source>
</evidence>
<protein>
    <submittedName>
        <fullName evidence="1">Uncharacterized protein</fullName>
    </submittedName>
</protein>
<reference evidence="1 2" key="1">
    <citation type="journal article" date="2023" name="ACS Omega">
        <title>Identification of the Neoaspergillic Acid Biosynthesis Gene Cluster by Establishing an In Vitro CRISPR-Ribonucleoprotein Genetic System in Aspergillus melleus.</title>
        <authorList>
            <person name="Yuan B."/>
            <person name="Grau M.F."/>
            <person name="Murata R.M."/>
            <person name="Torok T."/>
            <person name="Venkateswaran K."/>
            <person name="Stajich J.E."/>
            <person name="Wang C.C.C."/>
        </authorList>
    </citation>
    <scope>NUCLEOTIDE SEQUENCE [LARGE SCALE GENOMIC DNA]</scope>
    <source>
        <strain evidence="1 2">IMV 1140</strain>
    </source>
</reference>